<dbReference type="EMBL" id="QGNW01001306">
    <property type="protein sequence ID" value="RVW46201.1"/>
    <property type="molecule type" value="Genomic_DNA"/>
</dbReference>
<dbReference type="PANTHER" id="PTHR35707">
    <property type="entry name" value="OS06G0608100 PROTEIN"/>
    <property type="match status" value="1"/>
</dbReference>
<feature type="region of interest" description="Disordered" evidence="1">
    <location>
        <begin position="42"/>
        <end position="67"/>
    </location>
</feature>
<dbReference type="Proteomes" id="UP000288805">
    <property type="component" value="Unassembled WGS sequence"/>
</dbReference>
<name>A0A438EED1_VITVI</name>
<protein>
    <submittedName>
        <fullName evidence="2">Uncharacterized protein</fullName>
    </submittedName>
</protein>
<dbReference type="AlphaFoldDB" id="A0A438EED1"/>
<feature type="region of interest" description="Disordered" evidence="1">
    <location>
        <begin position="1"/>
        <end position="29"/>
    </location>
</feature>
<sequence>MDSKDGEEQCNTETEEGTVARQKKRSRRVSFAAEITSVHVFNRDDECETPPESKPSSDCRHTPIRAP</sequence>
<dbReference type="PANTHER" id="PTHR35707:SF1">
    <property type="entry name" value="SPC7 KINETOCHORE PROTEIN DOMAIN-CONTAINING PROTEIN"/>
    <property type="match status" value="1"/>
</dbReference>
<evidence type="ECO:0000313" key="2">
    <source>
        <dbReference type="EMBL" id="RVW46201.1"/>
    </source>
</evidence>
<evidence type="ECO:0000256" key="1">
    <source>
        <dbReference type="SAM" id="MobiDB-lite"/>
    </source>
</evidence>
<accession>A0A438EED1</accession>
<gene>
    <name evidence="2" type="ORF">CK203_086671</name>
</gene>
<organism evidence="2 3">
    <name type="scientific">Vitis vinifera</name>
    <name type="common">Grape</name>
    <dbReference type="NCBI Taxonomy" id="29760"/>
    <lineage>
        <taxon>Eukaryota</taxon>
        <taxon>Viridiplantae</taxon>
        <taxon>Streptophyta</taxon>
        <taxon>Embryophyta</taxon>
        <taxon>Tracheophyta</taxon>
        <taxon>Spermatophyta</taxon>
        <taxon>Magnoliopsida</taxon>
        <taxon>eudicotyledons</taxon>
        <taxon>Gunneridae</taxon>
        <taxon>Pentapetalae</taxon>
        <taxon>rosids</taxon>
        <taxon>Vitales</taxon>
        <taxon>Vitaceae</taxon>
        <taxon>Viteae</taxon>
        <taxon>Vitis</taxon>
    </lineage>
</organism>
<comment type="caution">
    <text evidence="2">The sequence shown here is derived from an EMBL/GenBank/DDBJ whole genome shotgun (WGS) entry which is preliminary data.</text>
</comment>
<reference evidence="2 3" key="1">
    <citation type="journal article" date="2018" name="PLoS Genet.">
        <title>Population sequencing reveals clonal diversity and ancestral inbreeding in the grapevine cultivar Chardonnay.</title>
        <authorList>
            <person name="Roach M.J."/>
            <person name="Johnson D.L."/>
            <person name="Bohlmann J."/>
            <person name="van Vuuren H.J."/>
            <person name="Jones S.J."/>
            <person name="Pretorius I.S."/>
            <person name="Schmidt S.A."/>
            <person name="Borneman A.R."/>
        </authorList>
    </citation>
    <scope>NUCLEOTIDE SEQUENCE [LARGE SCALE GENOMIC DNA]</scope>
    <source>
        <strain evidence="3">cv. Chardonnay</strain>
        <tissue evidence="2">Leaf</tissue>
    </source>
</reference>
<evidence type="ECO:0000313" key="3">
    <source>
        <dbReference type="Proteomes" id="UP000288805"/>
    </source>
</evidence>
<proteinExistence type="predicted"/>